<evidence type="ECO:0000259" key="2">
    <source>
        <dbReference type="Pfam" id="PF22936"/>
    </source>
</evidence>
<evidence type="ECO:0000313" key="4">
    <source>
        <dbReference type="Proteomes" id="UP001610728"/>
    </source>
</evidence>
<keyword evidence="4" id="KW-1185">Reference proteome</keyword>
<dbReference type="RefSeq" id="XP_070856736.1">
    <property type="nucleotide sequence ID" value="XM_071001218.1"/>
</dbReference>
<feature type="compositionally biased region" description="Basic residues" evidence="1">
    <location>
        <begin position="182"/>
        <end position="195"/>
    </location>
</feature>
<feature type="compositionally biased region" description="Basic and acidic residues" evidence="1">
    <location>
        <begin position="196"/>
        <end position="214"/>
    </location>
</feature>
<dbReference type="InterPro" id="IPR054722">
    <property type="entry name" value="PolX-like_BBD"/>
</dbReference>
<dbReference type="EMBL" id="JABSNW010000007">
    <property type="protein sequence ID" value="KAL2885556.1"/>
    <property type="molecule type" value="Genomic_DNA"/>
</dbReference>
<comment type="caution">
    <text evidence="3">The sequence shown here is derived from an EMBL/GenBank/DDBJ whole genome shotgun (WGS) entry which is preliminary data.</text>
</comment>
<accession>A0ABR4MBB5</accession>
<evidence type="ECO:0000256" key="1">
    <source>
        <dbReference type="SAM" id="MobiDB-lite"/>
    </source>
</evidence>
<proteinExistence type="predicted"/>
<feature type="region of interest" description="Disordered" evidence="1">
    <location>
        <begin position="160"/>
        <end position="220"/>
    </location>
</feature>
<dbReference type="GeneID" id="98120123"/>
<dbReference type="Pfam" id="PF22936">
    <property type="entry name" value="Pol_BBD"/>
    <property type="match status" value="1"/>
</dbReference>
<dbReference type="Proteomes" id="UP001610728">
    <property type="component" value="Unassembled WGS sequence"/>
</dbReference>
<evidence type="ECO:0000313" key="3">
    <source>
        <dbReference type="EMBL" id="KAL2885556.1"/>
    </source>
</evidence>
<feature type="domain" description="Retrovirus-related Pol polyprotein from transposon TNT 1-94-like beta-barrel" evidence="2">
    <location>
        <begin position="247"/>
        <end position="328"/>
    </location>
</feature>
<sequence length="367" mass="40876">MGFAEDYGFADYLRTPLGTVTEEQYLLLTDGPAKALRAKRFFQAYLHEEFETMYIEAYPKLNACQILEKLDKYFGTSGYDELLNAAESFDILWSSADSIPPIEFARRLTNLFGLFSFLKAPVDTKFTLALLDNKIGKRNPEWMTPPEMVRHINGNLGSPTYAVETRNTTPVAMATAKQDDKKKKKKKGNNPHHPKGVHDDEECREHPDKKKATEPSKAVTIGRSAGTALFTPALSSIEGDPVHPDLWFVNSCASFHMTGNRSLLANFKPIERMPIEGSGGMLYTQGVGSITINTRTSAGTKVLLTLEDVRLVQGLSKNLISTSQPWQNGVVHFDQRVPALKRSHSEDELSIVRLLGGVYYILGFAEV</sequence>
<reference evidence="3 4" key="1">
    <citation type="submission" date="2020-05" db="EMBL/GenBank/DDBJ databases">
        <title>Ceratocystis lukuohia genome.</title>
        <authorList>
            <person name="Harrington T.C."/>
            <person name="Kim K."/>
            <person name="Mayers C.G."/>
        </authorList>
    </citation>
    <scope>NUCLEOTIDE SEQUENCE [LARGE SCALE GENOMIC DNA]</scope>
    <source>
        <strain evidence="3 4">C4212</strain>
    </source>
</reference>
<protein>
    <recommendedName>
        <fullName evidence="2">Retrovirus-related Pol polyprotein from transposon TNT 1-94-like beta-barrel domain-containing protein</fullName>
    </recommendedName>
</protein>
<gene>
    <name evidence="3" type="ORF">HOO65_070018</name>
</gene>
<organism evidence="3 4">
    <name type="scientific">Ceratocystis lukuohia</name>
    <dbReference type="NCBI Taxonomy" id="2019550"/>
    <lineage>
        <taxon>Eukaryota</taxon>
        <taxon>Fungi</taxon>
        <taxon>Dikarya</taxon>
        <taxon>Ascomycota</taxon>
        <taxon>Pezizomycotina</taxon>
        <taxon>Sordariomycetes</taxon>
        <taxon>Hypocreomycetidae</taxon>
        <taxon>Microascales</taxon>
        <taxon>Ceratocystidaceae</taxon>
        <taxon>Ceratocystis</taxon>
    </lineage>
</organism>
<name>A0ABR4MBB5_9PEZI</name>